<evidence type="ECO:0000256" key="1">
    <source>
        <dbReference type="SAM" id="MobiDB-lite"/>
    </source>
</evidence>
<proteinExistence type="predicted"/>
<dbReference type="Proteomes" id="UP000011080">
    <property type="component" value="Unassembled WGS sequence"/>
</dbReference>
<dbReference type="AlphaFoldDB" id="L8J2K1"/>
<feature type="region of interest" description="Disordered" evidence="1">
    <location>
        <begin position="1"/>
        <end position="32"/>
    </location>
</feature>
<organism evidence="2 3">
    <name type="scientific">Bos mutus</name>
    <name type="common">wild yak</name>
    <dbReference type="NCBI Taxonomy" id="72004"/>
    <lineage>
        <taxon>Eukaryota</taxon>
        <taxon>Metazoa</taxon>
        <taxon>Chordata</taxon>
        <taxon>Craniata</taxon>
        <taxon>Vertebrata</taxon>
        <taxon>Euteleostomi</taxon>
        <taxon>Mammalia</taxon>
        <taxon>Eutheria</taxon>
        <taxon>Laurasiatheria</taxon>
        <taxon>Artiodactyla</taxon>
        <taxon>Ruminantia</taxon>
        <taxon>Pecora</taxon>
        <taxon>Bovidae</taxon>
        <taxon>Bovinae</taxon>
        <taxon>Bos</taxon>
    </lineage>
</organism>
<name>L8J2K1_9CETA</name>
<feature type="non-terminal residue" evidence="2">
    <location>
        <position position="1"/>
    </location>
</feature>
<evidence type="ECO:0000313" key="2">
    <source>
        <dbReference type="EMBL" id="ELR62946.1"/>
    </source>
</evidence>
<reference evidence="2 3" key="1">
    <citation type="journal article" date="2012" name="Nat. Genet.">
        <title>The yak genome and adaptation to life at high altitude.</title>
        <authorList>
            <person name="Qiu Q."/>
            <person name="Zhang G."/>
            <person name="Ma T."/>
            <person name="Qian W."/>
            <person name="Wang J."/>
            <person name="Ye Z."/>
            <person name="Cao C."/>
            <person name="Hu Q."/>
            <person name="Kim J."/>
            <person name="Larkin D.M."/>
            <person name="Auvil L."/>
            <person name="Capitanu B."/>
            <person name="Ma J."/>
            <person name="Lewin H.A."/>
            <person name="Qian X."/>
            <person name="Lang Y."/>
            <person name="Zhou R."/>
            <person name="Wang L."/>
            <person name="Wang K."/>
            <person name="Xia J."/>
            <person name="Liao S."/>
            <person name="Pan S."/>
            <person name="Lu X."/>
            <person name="Hou H."/>
            <person name="Wang Y."/>
            <person name="Zang X."/>
            <person name="Yin Y."/>
            <person name="Ma H."/>
            <person name="Zhang J."/>
            <person name="Wang Z."/>
            <person name="Zhang Y."/>
            <person name="Zhang D."/>
            <person name="Yonezawa T."/>
            <person name="Hasegawa M."/>
            <person name="Zhong Y."/>
            <person name="Liu W."/>
            <person name="Zhang Y."/>
            <person name="Huang Z."/>
            <person name="Zhang S."/>
            <person name="Long R."/>
            <person name="Yang H."/>
            <person name="Wang J."/>
            <person name="Lenstra J.A."/>
            <person name="Cooper D.N."/>
            <person name="Wu Y."/>
            <person name="Wang J."/>
            <person name="Shi P."/>
            <person name="Wang J."/>
            <person name="Liu J."/>
        </authorList>
    </citation>
    <scope>NUCLEOTIDE SEQUENCE [LARGE SCALE GENOMIC DNA]</scope>
    <source>
        <strain evidence="3">yakQH1</strain>
    </source>
</reference>
<dbReference type="EMBL" id="JH880268">
    <property type="protein sequence ID" value="ELR62946.1"/>
    <property type="molecule type" value="Genomic_DNA"/>
</dbReference>
<protein>
    <submittedName>
        <fullName evidence="2">Uncharacterized protein</fullName>
    </submittedName>
</protein>
<accession>L8J2K1</accession>
<sequence length="32" mass="3590">NSFLPRPDLHRQPSSQPCSLGPAACTPQRLWE</sequence>
<evidence type="ECO:0000313" key="3">
    <source>
        <dbReference type="Proteomes" id="UP000011080"/>
    </source>
</evidence>
<gene>
    <name evidence="2" type="ORF">M91_18803</name>
</gene>